<keyword evidence="3 6" id="KW-0812">Transmembrane</keyword>
<feature type="transmembrane region" description="Helical" evidence="6">
    <location>
        <begin position="48"/>
        <end position="66"/>
    </location>
</feature>
<dbReference type="GO" id="GO:0005886">
    <property type="term" value="C:plasma membrane"/>
    <property type="evidence" value="ECO:0007669"/>
    <property type="project" value="UniProtKB-SubCell"/>
</dbReference>
<keyword evidence="9" id="KW-1185">Reference proteome</keyword>
<feature type="transmembrane region" description="Helical" evidence="6">
    <location>
        <begin position="130"/>
        <end position="149"/>
    </location>
</feature>
<evidence type="ECO:0000256" key="2">
    <source>
        <dbReference type="ARBA" id="ARBA00022475"/>
    </source>
</evidence>
<organism evidence="8 9">
    <name type="scientific">Pelagirhabdus alkalitolerans</name>
    <dbReference type="NCBI Taxonomy" id="1612202"/>
    <lineage>
        <taxon>Bacteria</taxon>
        <taxon>Bacillati</taxon>
        <taxon>Bacillota</taxon>
        <taxon>Bacilli</taxon>
        <taxon>Bacillales</taxon>
        <taxon>Bacillaceae</taxon>
        <taxon>Pelagirhabdus</taxon>
    </lineage>
</organism>
<keyword evidence="4 6" id="KW-1133">Transmembrane helix</keyword>
<evidence type="ECO:0000256" key="3">
    <source>
        <dbReference type="ARBA" id="ARBA00022692"/>
    </source>
</evidence>
<evidence type="ECO:0000256" key="6">
    <source>
        <dbReference type="SAM" id="Phobius"/>
    </source>
</evidence>
<dbReference type="EMBL" id="FMYI01000001">
    <property type="protein sequence ID" value="SDB83680.1"/>
    <property type="molecule type" value="Genomic_DNA"/>
</dbReference>
<dbReference type="Proteomes" id="UP000242949">
    <property type="component" value="Unassembled WGS sequence"/>
</dbReference>
<keyword evidence="2" id="KW-1003">Cell membrane</keyword>
<feature type="transmembrane region" description="Helical" evidence="6">
    <location>
        <begin position="12"/>
        <end position="28"/>
    </location>
</feature>
<dbReference type="STRING" id="1612202.SAMN05421734_101337"/>
<dbReference type="Pfam" id="PF06271">
    <property type="entry name" value="RDD"/>
    <property type="match status" value="1"/>
</dbReference>
<name>A0A1G6GNV0_9BACI</name>
<dbReference type="PANTHER" id="PTHR36115:SF9">
    <property type="entry name" value="LMO1584 PROTEIN"/>
    <property type="match status" value="1"/>
</dbReference>
<comment type="subcellular location">
    <subcellularLocation>
        <location evidence="1">Cell membrane</location>
        <topology evidence="1">Multi-pass membrane protein</topology>
    </subcellularLocation>
</comment>
<feature type="transmembrane region" description="Helical" evidence="6">
    <location>
        <begin position="73"/>
        <end position="93"/>
    </location>
</feature>
<dbReference type="InterPro" id="IPR051791">
    <property type="entry name" value="Pra-immunoreactive"/>
</dbReference>
<accession>A0A1G6GNV0</accession>
<evidence type="ECO:0000256" key="1">
    <source>
        <dbReference type="ARBA" id="ARBA00004651"/>
    </source>
</evidence>
<evidence type="ECO:0000259" key="7">
    <source>
        <dbReference type="Pfam" id="PF06271"/>
    </source>
</evidence>
<dbReference type="AlphaFoldDB" id="A0A1G6GNV0"/>
<dbReference type="PANTHER" id="PTHR36115">
    <property type="entry name" value="PROLINE-RICH ANTIGEN HOMOLOG-RELATED"/>
    <property type="match status" value="1"/>
</dbReference>
<sequence length="171" mass="19564">MIYAYITNNLCITYYILSISLSTIYSIQEVFTIDIDVSNMSPVDAFERILAIIIDFNFLMIGALLINWFVSDSYFVILVVFAIFYNILLPRFWHGYTIGKRAVGIRIVHLQGKKLTLPTLIVREFLVKSALYSLFLGLLPLISIILVGMGRDKRAIHDFVARTYVTSRAPE</sequence>
<evidence type="ECO:0000256" key="5">
    <source>
        <dbReference type="ARBA" id="ARBA00023136"/>
    </source>
</evidence>
<gene>
    <name evidence="8" type="ORF">SAMN05421734_101337</name>
</gene>
<keyword evidence="5 6" id="KW-0472">Membrane</keyword>
<evidence type="ECO:0000313" key="9">
    <source>
        <dbReference type="Proteomes" id="UP000242949"/>
    </source>
</evidence>
<feature type="domain" description="RDD" evidence="7">
    <location>
        <begin position="44"/>
        <end position="161"/>
    </location>
</feature>
<proteinExistence type="predicted"/>
<dbReference type="InterPro" id="IPR010432">
    <property type="entry name" value="RDD"/>
</dbReference>
<reference evidence="9" key="1">
    <citation type="submission" date="2016-09" db="EMBL/GenBank/DDBJ databases">
        <authorList>
            <person name="Varghese N."/>
            <person name="Submissions S."/>
        </authorList>
    </citation>
    <scope>NUCLEOTIDE SEQUENCE [LARGE SCALE GENOMIC DNA]</scope>
    <source>
        <strain evidence="9">S5</strain>
    </source>
</reference>
<evidence type="ECO:0000256" key="4">
    <source>
        <dbReference type="ARBA" id="ARBA00022989"/>
    </source>
</evidence>
<protein>
    <submittedName>
        <fullName evidence="8">RDD family protein</fullName>
    </submittedName>
</protein>
<evidence type="ECO:0000313" key="8">
    <source>
        <dbReference type="EMBL" id="SDB83680.1"/>
    </source>
</evidence>